<dbReference type="EMBL" id="CAJVCH010219764">
    <property type="protein sequence ID" value="CAG7731785.1"/>
    <property type="molecule type" value="Genomic_DNA"/>
</dbReference>
<comment type="caution">
    <text evidence="3">The sequence shown here is derived from an EMBL/GenBank/DDBJ whole genome shotgun (WGS) entry which is preliminary data.</text>
</comment>
<feature type="region of interest" description="Disordered" evidence="1">
    <location>
        <begin position="530"/>
        <end position="573"/>
    </location>
</feature>
<dbReference type="Proteomes" id="UP000708208">
    <property type="component" value="Unassembled WGS sequence"/>
</dbReference>
<name>A0A8J2KT73_9HEXA</name>
<feature type="domain" description="ATPase dynein-related AAA" evidence="2">
    <location>
        <begin position="66"/>
        <end position="222"/>
    </location>
</feature>
<evidence type="ECO:0000256" key="1">
    <source>
        <dbReference type="SAM" id="MobiDB-lite"/>
    </source>
</evidence>
<dbReference type="OrthoDB" id="5186at2759"/>
<gene>
    <name evidence="3" type="ORF">AFUS01_LOCUS20356</name>
</gene>
<keyword evidence="4" id="KW-1185">Reference proteome</keyword>
<reference evidence="3" key="1">
    <citation type="submission" date="2021-06" db="EMBL/GenBank/DDBJ databases">
        <authorList>
            <person name="Hodson N. C."/>
            <person name="Mongue J. A."/>
            <person name="Jaron S. K."/>
        </authorList>
    </citation>
    <scope>NUCLEOTIDE SEQUENCE</scope>
</reference>
<dbReference type="InterPro" id="IPR039891">
    <property type="entry name" value="VWA8"/>
</dbReference>
<feature type="region of interest" description="Disordered" evidence="1">
    <location>
        <begin position="451"/>
        <end position="482"/>
    </location>
</feature>
<dbReference type="InterPro" id="IPR011704">
    <property type="entry name" value="ATPase_dyneun-rel_AAA"/>
</dbReference>
<dbReference type="FunFam" id="3.40.50.300:FF:000587">
    <property type="entry name" value="von Willebrand factor A domain containing 8"/>
    <property type="match status" value="1"/>
</dbReference>
<feature type="compositionally biased region" description="Low complexity" evidence="1">
    <location>
        <begin position="530"/>
        <end position="545"/>
    </location>
</feature>
<dbReference type="PANTHER" id="PTHR21610">
    <property type="entry name" value="VON WILLEBRAND FACTOR A DOMAIN-CONTAINING PROTEIN 8"/>
    <property type="match status" value="1"/>
</dbReference>
<dbReference type="GO" id="GO:0005524">
    <property type="term" value="F:ATP binding"/>
    <property type="evidence" value="ECO:0007669"/>
    <property type="project" value="InterPro"/>
</dbReference>
<dbReference type="GO" id="GO:0016887">
    <property type="term" value="F:ATP hydrolysis activity"/>
    <property type="evidence" value="ECO:0007669"/>
    <property type="project" value="InterPro"/>
</dbReference>
<evidence type="ECO:0000313" key="4">
    <source>
        <dbReference type="Proteomes" id="UP000708208"/>
    </source>
</evidence>
<accession>A0A8J2KT73</accession>
<proteinExistence type="predicted"/>
<feature type="compositionally biased region" description="Polar residues" evidence="1">
    <location>
        <begin position="546"/>
        <end position="556"/>
    </location>
</feature>
<feature type="compositionally biased region" description="Polar residues" evidence="1">
    <location>
        <begin position="451"/>
        <end position="460"/>
    </location>
</feature>
<dbReference type="PANTHER" id="PTHR21610:SF9">
    <property type="entry name" value="VON WILLEBRAND FACTOR A DOMAIN-CONTAINING PROTEIN 8"/>
    <property type="match status" value="1"/>
</dbReference>
<organism evidence="3 4">
    <name type="scientific">Allacma fusca</name>
    <dbReference type="NCBI Taxonomy" id="39272"/>
    <lineage>
        <taxon>Eukaryota</taxon>
        <taxon>Metazoa</taxon>
        <taxon>Ecdysozoa</taxon>
        <taxon>Arthropoda</taxon>
        <taxon>Hexapoda</taxon>
        <taxon>Collembola</taxon>
        <taxon>Symphypleona</taxon>
        <taxon>Sminthuridae</taxon>
        <taxon>Allacma</taxon>
    </lineage>
</organism>
<dbReference type="Pfam" id="PF07728">
    <property type="entry name" value="AAA_5"/>
    <property type="match status" value="1"/>
</dbReference>
<dbReference type="AlphaFoldDB" id="A0A8J2KT73"/>
<evidence type="ECO:0000313" key="3">
    <source>
        <dbReference type="EMBL" id="CAG7731785.1"/>
    </source>
</evidence>
<dbReference type="GO" id="GO:0005737">
    <property type="term" value="C:cytoplasm"/>
    <property type="evidence" value="ECO:0007669"/>
    <property type="project" value="TreeGrafter"/>
</dbReference>
<sequence>MHSNFRHYSSGPSSYPLRVTIGSTVKDVNKPAAVPLVPINYYNESLTQTELGHLQWMLKKDLLGQDMFLIGPPGPMKRRLAMAFAELTKREIEYVCLSRDTTESDLKQRREVLGKTASYIDQSAVNAATNGRLLIIEGIEKAERNVLPLLNNLLENREMNLEDGRHLIAPERYDKLIKEHSTDSLERWKLVRVHEDFRVIALGLPVPLFKGNPLDPPLRSRFQGRSIIPPTSEENVLNALEENAEMSLGFLQCPRRWHRGTMWDSARKPIKIKSVIQSDGTRRFLLEDNISDSSNSGKSFLEGTNKETFKIANVQRLIDDQATGDRLSKFPTTVNTTKKVLSSSPSLDRDPTDYETTIKNDYLEINGNRVWRQNRRLFKSFDQRYSDERDSPFHNSSLCQNIHELLLRNNLRHCNLHPHSAMLHGRSESKREMENMPLNWKQASSWAKGNSYGNGLTDSYSQKKRDSRSRSMSPEVVHVQSSNSLEKETNALCTRIMTWIDKEVKRNKGALPTGFKGKDLRIINELTVGAGTESSGSASSDTNSNLNGNGCLTGSEENLPKIPSSLKKTPSLGNLEKNKKSVTIVEDMEYVKHKKRKKKKPVLKPVEEMDVDREVSETGNNVWGEVKLDDCTVYLMGETKARPVCNIEVPENKDKIQLHIFLPVI</sequence>
<protein>
    <recommendedName>
        <fullName evidence="2">ATPase dynein-related AAA domain-containing protein</fullName>
    </recommendedName>
</protein>
<evidence type="ECO:0000259" key="2">
    <source>
        <dbReference type="Pfam" id="PF07728"/>
    </source>
</evidence>